<protein>
    <submittedName>
        <fullName evidence="4">TetR/AcrR family transcriptional regulator</fullName>
    </submittedName>
</protein>
<dbReference type="AlphaFoldDB" id="A0A7D6VBC2"/>
<gene>
    <name evidence="4" type="ORF">H0264_26370</name>
</gene>
<evidence type="ECO:0000313" key="4">
    <source>
        <dbReference type="EMBL" id="QLY28837.1"/>
    </source>
</evidence>
<dbReference type="Gene3D" id="1.10.10.60">
    <property type="entry name" value="Homeodomain-like"/>
    <property type="match status" value="1"/>
</dbReference>
<reference evidence="4 5" key="1">
    <citation type="submission" date="2020-07" db="EMBL/GenBank/DDBJ databases">
        <authorList>
            <person name="Zhuang K."/>
            <person name="Ran Y."/>
        </authorList>
    </citation>
    <scope>NUCLEOTIDE SEQUENCE [LARGE SCALE GENOMIC DNA]</scope>
    <source>
        <strain evidence="4 5">WCH-YHL-001</strain>
    </source>
</reference>
<dbReference type="EMBL" id="CP059399">
    <property type="protein sequence ID" value="QLY28837.1"/>
    <property type="molecule type" value="Genomic_DNA"/>
</dbReference>
<keyword evidence="5" id="KW-1185">Reference proteome</keyword>
<name>A0A7D6VBC2_9NOCA</name>
<organism evidence="4 5">
    <name type="scientific">Nocardia huaxiensis</name>
    <dbReference type="NCBI Taxonomy" id="2755382"/>
    <lineage>
        <taxon>Bacteria</taxon>
        <taxon>Bacillati</taxon>
        <taxon>Actinomycetota</taxon>
        <taxon>Actinomycetes</taxon>
        <taxon>Mycobacteriales</taxon>
        <taxon>Nocardiaceae</taxon>
        <taxon>Nocardia</taxon>
    </lineage>
</organism>
<keyword evidence="1 2" id="KW-0238">DNA-binding</keyword>
<sequence length="211" mass="23903">MPPMTRSSQPRRREKRIALEGRLLDAAETLMSEQNLTFAELSVDRLAGAAGISRASFYLYFEDKGQLLRQLAQQALTEISEAAKTWWLAAERNNPDDLQQAMKNVLATYRQRRLILSAVVEEATYDQGIAEVFNELIDGVRNTTREIIERGQAGGRIRPMPAEEIAGALTWMVERVCYQMIRNTEPENDETLAAALTQIIWNTLYLTDPAQ</sequence>
<dbReference type="Pfam" id="PF21313">
    <property type="entry name" value="EthR_C"/>
    <property type="match status" value="1"/>
</dbReference>
<feature type="DNA-binding region" description="H-T-H motif" evidence="2">
    <location>
        <begin position="42"/>
        <end position="61"/>
    </location>
</feature>
<dbReference type="PANTHER" id="PTHR30055:SF184">
    <property type="entry name" value="HTH-TYPE TRANSCRIPTIONAL REGULATOR ETHR"/>
    <property type="match status" value="1"/>
</dbReference>
<dbReference type="InterPro" id="IPR001647">
    <property type="entry name" value="HTH_TetR"/>
</dbReference>
<evidence type="ECO:0000313" key="5">
    <source>
        <dbReference type="Proteomes" id="UP000515512"/>
    </source>
</evidence>
<dbReference type="GO" id="GO:0000976">
    <property type="term" value="F:transcription cis-regulatory region binding"/>
    <property type="evidence" value="ECO:0007669"/>
    <property type="project" value="TreeGrafter"/>
</dbReference>
<dbReference type="InterPro" id="IPR050109">
    <property type="entry name" value="HTH-type_TetR-like_transc_reg"/>
</dbReference>
<dbReference type="SUPFAM" id="SSF48498">
    <property type="entry name" value="Tetracyclin repressor-like, C-terminal domain"/>
    <property type="match status" value="1"/>
</dbReference>
<dbReference type="Proteomes" id="UP000515512">
    <property type="component" value="Chromosome"/>
</dbReference>
<dbReference type="Pfam" id="PF00440">
    <property type="entry name" value="TetR_N"/>
    <property type="match status" value="1"/>
</dbReference>
<dbReference type="Gene3D" id="1.10.357.10">
    <property type="entry name" value="Tetracycline Repressor, domain 2"/>
    <property type="match status" value="1"/>
</dbReference>
<evidence type="ECO:0000259" key="3">
    <source>
        <dbReference type="PROSITE" id="PS50977"/>
    </source>
</evidence>
<dbReference type="GO" id="GO:0003700">
    <property type="term" value="F:DNA-binding transcription factor activity"/>
    <property type="evidence" value="ECO:0007669"/>
    <property type="project" value="TreeGrafter"/>
</dbReference>
<proteinExistence type="predicted"/>
<dbReference type="PROSITE" id="PS50977">
    <property type="entry name" value="HTH_TETR_2"/>
    <property type="match status" value="1"/>
</dbReference>
<dbReference type="RefSeq" id="WP_181580043.1">
    <property type="nucleotide sequence ID" value="NZ_CP059399.1"/>
</dbReference>
<dbReference type="InterPro" id="IPR009057">
    <property type="entry name" value="Homeodomain-like_sf"/>
</dbReference>
<dbReference type="InterPro" id="IPR049397">
    <property type="entry name" value="EthR_C"/>
</dbReference>
<evidence type="ECO:0000256" key="2">
    <source>
        <dbReference type="PROSITE-ProRule" id="PRU00335"/>
    </source>
</evidence>
<dbReference type="PANTHER" id="PTHR30055">
    <property type="entry name" value="HTH-TYPE TRANSCRIPTIONAL REGULATOR RUTR"/>
    <property type="match status" value="1"/>
</dbReference>
<accession>A0A7D6VBC2</accession>
<dbReference type="InterPro" id="IPR036271">
    <property type="entry name" value="Tet_transcr_reg_TetR-rel_C_sf"/>
</dbReference>
<evidence type="ECO:0000256" key="1">
    <source>
        <dbReference type="ARBA" id="ARBA00023125"/>
    </source>
</evidence>
<dbReference type="KEGG" id="nhu:H0264_26370"/>
<dbReference type="SUPFAM" id="SSF46689">
    <property type="entry name" value="Homeodomain-like"/>
    <property type="match status" value="1"/>
</dbReference>
<feature type="domain" description="HTH tetR-type" evidence="3">
    <location>
        <begin position="17"/>
        <end position="79"/>
    </location>
</feature>